<sequence>MRNPVTAAASLISQLPIAAGGQWLVIGGWGWSDHWGETDVLGLLGALQRHCIQRRWPAPAYVLLAPPTTVEHQQGLGFPFGIPVPFDLVQTGVGVHHACSLYTNLATAEHLTAVFREMRPLPQRRLPQLVAPGVRLPVAAQVEPLPHVPVHAPGQRLAALPAGATCIPADANAPAQPLSPRDWEELLGHVPGASSGLPPSAALAALRSAPPPLALSAVLAAAVVLQRHYLTPHDTHTPPPQVLAPADAGPVLPLGGSDDAEDTELARILTQDVVWGPETWGPEQQLALDTVKAEFAREGLILRAYDPSRPLILHTDWCEDGVSGVLGQLDDDAREYMVACVSRTCNVHERRYGSYKGELLAAVWAIQTLRPYLHATPFTLVTDHAPLEWLMSQPELTGQAARWAMILQQYSFSVGTAQPELVAVTTLARAGMRTVLPPFAAALCSATTTPAVLLLHPAQPWAPASRLQFACLQATLTPAGDTTVPSPGELLHDEDDEHALRTAALIVVQQSRALRALSPAPRLRLRTSALHGSVVGVSTFLRQHALIFAAETDAISVLEVPGGLAPGLQACLRLGWRIRRYCNLDSSGTVREALSGLLPHLARLHPDLLPPPTPAAPAREDQPRGSATPAINGGTEASPGQQVLHTRGQWAK</sequence>
<evidence type="ECO:0000256" key="5">
    <source>
        <dbReference type="ARBA" id="ARBA00022801"/>
    </source>
</evidence>
<gene>
    <name evidence="9" type="ORF">CHLRE_09g404503v5</name>
</gene>
<dbReference type="CDD" id="cd09274">
    <property type="entry name" value="RNase_HI_RT_Ty3"/>
    <property type="match status" value="1"/>
</dbReference>
<keyword evidence="1" id="KW-0808">Transferase</keyword>
<dbReference type="InParanoid" id="A0A2K3DCK7"/>
<dbReference type="RefSeq" id="XP_042920734.1">
    <property type="nucleotide sequence ID" value="XM_043066136.1"/>
</dbReference>
<accession>A0A2K3DCK7</accession>
<dbReference type="GO" id="GO:0004519">
    <property type="term" value="F:endonuclease activity"/>
    <property type="evidence" value="ECO:0007669"/>
    <property type="project" value="UniProtKB-KW"/>
</dbReference>
<evidence type="ECO:0000256" key="2">
    <source>
        <dbReference type="ARBA" id="ARBA00022695"/>
    </source>
</evidence>
<protein>
    <recommendedName>
        <fullName evidence="8">Reverse transcriptase RNase H-like domain-containing protein</fullName>
    </recommendedName>
</protein>
<dbReference type="GO" id="GO:0016787">
    <property type="term" value="F:hydrolase activity"/>
    <property type="evidence" value="ECO:0007669"/>
    <property type="project" value="UniProtKB-KW"/>
</dbReference>
<dbReference type="Pfam" id="PF17917">
    <property type="entry name" value="RT_RNaseH"/>
    <property type="match status" value="1"/>
</dbReference>
<evidence type="ECO:0000256" key="6">
    <source>
        <dbReference type="ARBA" id="ARBA00022918"/>
    </source>
</evidence>
<feature type="domain" description="Reverse transcriptase RNase H-like" evidence="8">
    <location>
        <begin position="306"/>
        <end position="410"/>
    </location>
</feature>
<reference evidence="9 10" key="1">
    <citation type="journal article" date="2007" name="Science">
        <title>The Chlamydomonas genome reveals the evolution of key animal and plant functions.</title>
        <authorList>
            <person name="Merchant S.S."/>
            <person name="Prochnik S.E."/>
            <person name="Vallon O."/>
            <person name="Harris E.H."/>
            <person name="Karpowicz S.J."/>
            <person name="Witman G.B."/>
            <person name="Terry A."/>
            <person name="Salamov A."/>
            <person name="Fritz-Laylin L.K."/>
            <person name="Marechal-Drouard L."/>
            <person name="Marshall W.F."/>
            <person name="Qu L.H."/>
            <person name="Nelson D.R."/>
            <person name="Sanderfoot A.A."/>
            <person name="Spalding M.H."/>
            <person name="Kapitonov V.V."/>
            <person name="Ren Q."/>
            <person name="Ferris P."/>
            <person name="Lindquist E."/>
            <person name="Shapiro H."/>
            <person name="Lucas S.M."/>
            <person name="Grimwood J."/>
            <person name="Schmutz J."/>
            <person name="Cardol P."/>
            <person name="Cerutti H."/>
            <person name="Chanfreau G."/>
            <person name="Chen C.L."/>
            <person name="Cognat V."/>
            <person name="Croft M.T."/>
            <person name="Dent R."/>
            <person name="Dutcher S."/>
            <person name="Fernandez E."/>
            <person name="Fukuzawa H."/>
            <person name="Gonzalez-Ballester D."/>
            <person name="Gonzalez-Halphen D."/>
            <person name="Hallmann A."/>
            <person name="Hanikenne M."/>
            <person name="Hippler M."/>
            <person name="Inwood W."/>
            <person name="Jabbari K."/>
            <person name="Kalanon M."/>
            <person name="Kuras R."/>
            <person name="Lefebvre P.A."/>
            <person name="Lemaire S.D."/>
            <person name="Lobanov A.V."/>
            <person name="Lohr M."/>
            <person name="Manuell A."/>
            <person name="Meier I."/>
            <person name="Mets L."/>
            <person name="Mittag M."/>
            <person name="Mittelmeier T."/>
            <person name="Moroney J.V."/>
            <person name="Moseley J."/>
            <person name="Napoli C."/>
            <person name="Nedelcu A.M."/>
            <person name="Niyogi K."/>
            <person name="Novoselov S.V."/>
            <person name="Paulsen I.T."/>
            <person name="Pazour G."/>
            <person name="Purton S."/>
            <person name="Ral J.P."/>
            <person name="Riano-Pachon D.M."/>
            <person name="Riekhof W."/>
            <person name="Rymarquis L."/>
            <person name="Schroda M."/>
            <person name="Stern D."/>
            <person name="Umen J."/>
            <person name="Willows R."/>
            <person name="Wilson N."/>
            <person name="Zimmer S.L."/>
            <person name="Allmer J."/>
            <person name="Balk J."/>
            <person name="Bisova K."/>
            <person name="Chen C.J."/>
            <person name="Elias M."/>
            <person name="Gendler K."/>
            <person name="Hauser C."/>
            <person name="Lamb M.R."/>
            <person name="Ledford H."/>
            <person name="Long J.C."/>
            <person name="Minagawa J."/>
            <person name="Page M.D."/>
            <person name="Pan J."/>
            <person name="Pootakham W."/>
            <person name="Roje S."/>
            <person name="Rose A."/>
            <person name="Stahlberg E."/>
            <person name="Terauchi A.M."/>
            <person name="Yang P."/>
            <person name="Ball S."/>
            <person name="Bowler C."/>
            <person name="Dieckmann C.L."/>
            <person name="Gladyshev V.N."/>
            <person name="Green P."/>
            <person name="Jorgensen R."/>
            <person name="Mayfield S."/>
            <person name="Mueller-Roeber B."/>
            <person name="Rajamani S."/>
            <person name="Sayre R.T."/>
            <person name="Brokstein P."/>
            <person name="Dubchak I."/>
            <person name="Goodstein D."/>
            <person name="Hornick L."/>
            <person name="Huang Y.W."/>
            <person name="Jhaveri J."/>
            <person name="Luo Y."/>
            <person name="Martinez D."/>
            <person name="Ngau W.C."/>
            <person name="Otillar B."/>
            <person name="Poliakov A."/>
            <person name="Porter A."/>
            <person name="Szajkowski L."/>
            <person name="Werner G."/>
            <person name="Zhou K."/>
            <person name="Grigoriev I.V."/>
            <person name="Rokhsar D.S."/>
            <person name="Grossman A.R."/>
        </authorList>
    </citation>
    <scope>NUCLEOTIDE SEQUENCE [LARGE SCALE GENOMIC DNA]</scope>
    <source>
        <strain evidence="10">CC-503</strain>
    </source>
</reference>
<dbReference type="OrthoDB" id="101614at2759"/>
<dbReference type="KEGG" id="cre:CHLRE_09g404503v5"/>
<dbReference type="Proteomes" id="UP000006906">
    <property type="component" value="Chromosome 9"/>
</dbReference>
<keyword evidence="5" id="KW-0378">Hydrolase</keyword>
<proteinExistence type="predicted"/>
<dbReference type="SUPFAM" id="SSF56672">
    <property type="entry name" value="DNA/RNA polymerases"/>
    <property type="match status" value="1"/>
</dbReference>
<organism evidence="9 10">
    <name type="scientific">Chlamydomonas reinhardtii</name>
    <name type="common">Chlamydomonas smithii</name>
    <dbReference type="NCBI Taxonomy" id="3055"/>
    <lineage>
        <taxon>Eukaryota</taxon>
        <taxon>Viridiplantae</taxon>
        <taxon>Chlorophyta</taxon>
        <taxon>core chlorophytes</taxon>
        <taxon>Chlorophyceae</taxon>
        <taxon>CS clade</taxon>
        <taxon>Chlamydomonadales</taxon>
        <taxon>Chlamydomonadaceae</taxon>
        <taxon>Chlamydomonas</taxon>
    </lineage>
</organism>
<dbReference type="InterPro" id="IPR041373">
    <property type="entry name" value="RT_RNaseH"/>
</dbReference>
<dbReference type="GO" id="GO:0003964">
    <property type="term" value="F:RNA-directed DNA polymerase activity"/>
    <property type="evidence" value="ECO:0007669"/>
    <property type="project" value="UniProtKB-KW"/>
</dbReference>
<keyword evidence="6" id="KW-0695">RNA-directed DNA polymerase</keyword>
<evidence type="ECO:0000256" key="7">
    <source>
        <dbReference type="SAM" id="MobiDB-lite"/>
    </source>
</evidence>
<evidence type="ECO:0000259" key="8">
    <source>
        <dbReference type="Pfam" id="PF17917"/>
    </source>
</evidence>
<keyword evidence="2" id="KW-0548">Nucleotidyltransferase</keyword>
<dbReference type="Gramene" id="PNW78264">
    <property type="protein sequence ID" value="PNW78264"/>
    <property type="gene ID" value="CHLRE_09g404503v5"/>
</dbReference>
<evidence type="ECO:0000256" key="4">
    <source>
        <dbReference type="ARBA" id="ARBA00022759"/>
    </source>
</evidence>
<dbReference type="InterPro" id="IPR043502">
    <property type="entry name" value="DNA/RNA_pol_sf"/>
</dbReference>
<evidence type="ECO:0000313" key="10">
    <source>
        <dbReference type="Proteomes" id="UP000006906"/>
    </source>
</evidence>
<dbReference type="GeneID" id="66054834"/>
<dbReference type="AlphaFoldDB" id="A0A2K3DCK7"/>
<dbReference type="PANTHER" id="PTHR34072:SF58">
    <property type="entry name" value="DNA (CYTOSINE-5-)-METHYLTRANSFERASE"/>
    <property type="match status" value="1"/>
</dbReference>
<keyword evidence="3" id="KW-0540">Nuclease</keyword>
<keyword evidence="10" id="KW-1185">Reference proteome</keyword>
<evidence type="ECO:0000313" key="9">
    <source>
        <dbReference type="EMBL" id="PNW78264.1"/>
    </source>
</evidence>
<evidence type="ECO:0000256" key="3">
    <source>
        <dbReference type="ARBA" id="ARBA00022722"/>
    </source>
</evidence>
<dbReference type="PANTHER" id="PTHR34072">
    <property type="entry name" value="ENZYMATIC POLYPROTEIN-RELATED"/>
    <property type="match status" value="1"/>
</dbReference>
<evidence type="ECO:0000256" key="1">
    <source>
        <dbReference type="ARBA" id="ARBA00022679"/>
    </source>
</evidence>
<feature type="region of interest" description="Disordered" evidence="7">
    <location>
        <begin position="605"/>
        <end position="652"/>
    </location>
</feature>
<dbReference type="EMBL" id="CM008970">
    <property type="protein sequence ID" value="PNW78264.1"/>
    <property type="molecule type" value="Genomic_DNA"/>
</dbReference>
<keyword evidence="4" id="KW-0255">Endonuclease</keyword>
<name>A0A2K3DCK7_CHLRE</name>